<proteinExistence type="predicted"/>
<dbReference type="EMBL" id="RXMA01000042">
    <property type="protein sequence ID" value="RTR13836.1"/>
    <property type="molecule type" value="Genomic_DNA"/>
</dbReference>
<sequence>MKHWAAAMEAAKDGRTSLPSLQTMADRIVDDVVTTANNRIGQVLNDAVKQLAAALYWEELRKFIAATVGVDEKEAWYIFTPGGSGDVMFAMSFLKAFRERNGGPVILVVPSPFQSLSKLYAGDYDHVVPINPRWDFLSRIHSVKKGEPILAGNSGVPTAGDWLVLLKIVTLNNLYCLLMGLPFHTEPTPPRMPEGAREAARSILETCGLRPGRTVILAPFSRSTTTPPMSWWQELVQALKQRDYDVATNVAEVLGNSRLETIEGTVPVSCLHEQVTALVEEAGFFIASRSGLSDIVSFSNATMRFVYASQNRQKEQNVCAVIAPGDCQSVPRNRPLDPTRAFEWEVDDDGRFDEAILAGF</sequence>
<dbReference type="RefSeq" id="WP_126620347.1">
    <property type="nucleotide sequence ID" value="NZ_JBHUCY010000005.1"/>
</dbReference>
<evidence type="ECO:0008006" key="3">
    <source>
        <dbReference type="Google" id="ProtNLM"/>
    </source>
</evidence>
<dbReference type="AlphaFoldDB" id="A0A431VAC0"/>
<name>A0A431VAC0_9PROT</name>
<dbReference type="Proteomes" id="UP000277007">
    <property type="component" value="Unassembled WGS sequence"/>
</dbReference>
<protein>
    <recommendedName>
        <fullName evidence="3">ADP-heptose:LPS heptosyltransferase</fullName>
    </recommendedName>
</protein>
<gene>
    <name evidence="1" type="ORF">EJ903_24250</name>
</gene>
<dbReference type="SUPFAM" id="SSF53756">
    <property type="entry name" value="UDP-Glycosyltransferase/glycogen phosphorylase"/>
    <property type="match status" value="1"/>
</dbReference>
<comment type="caution">
    <text evidence="1">The sequence shown here is derived from an EMBL/GenBank/DDBJ whole genome shotgun (WGS) entry which is preliminary data.</text>
</comment>
<evidence type="ECO:0000313" key="1">
    <source>
        <dbReference type="EMBL" id="RTR13836.1"/>
    </source>
</evidence>
<accession>A0A431VAC0</accession>
<evidence type="ECO:0000313" key="2">
    <source>
        <dbReference type="Proteomes" id="UP000277007"/>
    </source>
</evidence>
<dbReference type="OrthoDB" id="2005546at2"/>
<reference evidence="1 2" key="1">
    <citation type="submission" date="2018-12" db="EMBL/GenBank/DDBJ databases">
        <authorList>
            <person name="Yang Y."/>
        </authorList>
    </citation>
    <scope>NUCLEOTIDE SEQUENCE [LARGE SCALE GENOMIC DNA]</scope>
    <source>
        <strain evidence="1 2">L-25-5w-1</strain>
    </source>
</reference>
<keyword evidence="2" id="KW-1185">Reference proteome</keyword>
<organism evidence="1 2">
    <name type="scientific">Azospirillum griseum</name>
    <dbReference type="NCBI Taxonomy" id="2496639"/>
    <lineage>
        <taxon>Bacteria</taxon>
        <taxon>Pseudomonadati</taxon>
        <taxon>Pseudomonadota</taxon>
        <taxon>Alphaproteobacteria</taxon>
        <taxon>Rhodospirillales</taxon>
        <taxon>Azospirillaceae</taxon>
        <taxon>Azospirillum</taxon>
    </lineage>
</organism>